<dbReference type="EMBL" id="JMKJ01000499">
    <property type="protein sequence ID" value="KGG50809.1"/>
    <property type="molecule type" value="Genomic_DNA"/>
</dbReference>
<dbReference type="VEuPathDB" id="MicrosporidiaDB:DI09_54p10"/>
<organism evidence="1 2">
    <name type="scientific">Mitosporidium daphniae</name>
    <dbReference type="NCBI Taxonomy" id="1485682"/>
    <lineage>
        <taxon>Eukaryota</taxon>
        <taxon>Fungi</taxon>
        <taxon>Fungi incertae sedis</taxon>
        <taxon>Microsporidia</taxon>
        <taxon>Mitosporidium</taxon>
    </lineage>
</organism>
<sequence>MSSSASLEQVSKFIASDNMKDIIPKLVFLQKHKSLSEEFIENAKNLALKSLTGWITADQEARLSKIASLHLLLSSTKRSLSAGFENHQTNLITEALCGLEESISTADLTPPQCFQKKKEDLIRAVKRLSSTIVCMEDQVRQQRFYIPDRQILAHIKQIKSDILRRRRMTSLPRLVGL</sequence>
<protein>
    <submittedName>
        <fullName evidence="1">Uncharacterized protein</fullName>
    </submittedName>
</protein>
<reference evidence="1 2" key="1">
    <citation type="submission" date="2014-04" db="EMBL/GenBank/DDBJ databases">
        <title>A new species of microsporidia sheds light on the evolution of extreme parasitism.</title>
        <authorList>
            <person name="Haag K.L."/>
            <person name="James T.Y."/>
            <person name="Larsson R."/>
            <person name="Schaer T.M."/>
            <person name="Refardt D."/>
            <person name="Pombert J.-F."/>
            <person name="Ebert D."/>
        </authorList>
    </citation>
    <scope>NUCLEOTIDE SEQUENCE [LARGE SCALE GENOMIC DNA]</scope>
    <source>
        <strain evidence="1 2">UGP3</strain>
        <tissue evidence="1">Spores</tissue>
    </source>
</reference>
<dbReference type="AlphaFoldDB" id="A0A098VPT3"/>
<keyword evidence="2" id="KW-1185">Reference proteome</keyword>
<dbReference type="Proteomes" id="UP000029725">
    <property type="component" value="Unassembled WGS sequence"/>
</dbReference>
<gene>
    <name evidence="1" type="ORF">DI09_54p10</name>
</gene>
<evidence type="ECO:0000313" key="1">
    <source>
        <dbReference type="EMBL" id="KGG50809.1"/>
    </source>
</evidence>
<accession>A0A098VPT3</accession>
<dbReference type="RefSeq" id="XP_013237254.1">
    <property type="nucleotide sequence ID" value="XM_013381800.1"/>
</dbReference>
<dbReference type="HOGENOM" id="CLU_1518238_0_0_1"/>
<comment type="caution">
    <text evidence="1">The sequence shown here is derived from an EMBL/GenBank/DDBJ whole genome shotgun (WGS) entry which is preliminary data.</text>
</comment>
<proteinExistence type="predicted"/>
<evidence type="ECO:0000313" key="2">
    <source>
        <dbReference type="Proteomes" id="UP000029725"/>
    </source>
</evidence>
<dbReference type="GeneID" id="25260286"/>
<name>A0A098VPT3_9MICR</name>